<keyword evidence="10" id="KW-0325">Glycoprotein</keyword>
<evidence type="ECO:0000259" key="16">
    <source>
        <dbReference type="SMART" id="SM00134"/>
    </source>
</evidence>
<dbReference type="Gene3D" id="2.10.60.10">
    <property type="entry name" value="CD59"/>
    <property type="match status" value="1"/>
</dbReference>
<dbReference type="FunFam" id="2.10.60.10:FF:000003">
    <property type="entry name" value="lymphocyte antigen 6E isoform X1"/>
    <property type="match status" value="1"/>
</dbReference>
<keyword evidence="7" id="KW-0256">Endoplasmic reticulum</keyword>
<reference evidence="17" key="5">
    <citation type="submission" date="2025-09" db="UniProtKB">
        <authorList>
            <consortium name="Ensembl"/>
        </authorList>
    </citation>
    <scope>IDENTIFICATION</scope>
</reference>
<evidence type="ECO:0000256" key="10">
    <source>
        <dbReference type="ARBA" id="ARBA00023180"/>
    </source>
</evidence>
<evidence type="ECO:0000256" key="14">
    <source>
        <dbReference type="ARBA" id="ARBA00046832"/>
    </source>
</evidence>
<evidence type="ECO:0000256" key="4">
    <source>
        <dbReference type="ARBA" id="ARBA00022475"/>
    </source>
</evidence>
<reference evidence="18" key="3">
    <citation type="submission" date="2018-12" db="EMBL/GenBank/DDBJ databases">
        <title>G10K-VGP greater horseshoe bat female genome, primary haplotype.</title>
        <authorList>
            <person name="Teeling E."/>
            <person name="Myers G."/>
            <person name="Vernes S."/>
            <person name="Pippel M."/>
            <person name="Winkler S."/>
            <person name="Fedrigo O."/>
            <person name="Rhie A."/>
            <person name="Koren S."/>
            <person name="Phillippy A."/>
            <person name="Lewin H."/>
            <person name="Damas J."/>
            <person name="Howe K."/>
            <person name="Mountcastle J."/>
            <person name="Jarvis E.D."/>
        </authorList>
    </citation>
    <scope>NUCLEOTIDE SEQUENCE [LARGE SCALE GENOMIC DNA]</scope>
</reference>
<dbReference type="CDD" id="cd23585">
    <property type="entry name" value="TFP_LU_ECD_LYNX1"/>
    <property type="match status" value="1"/>
</dbReference>
<dbReference type="InterPro" id="IPR051110">
    <property type="entry name" value="Ly-6/neurotoxin-like_GPI-ap"/>
</dbReference>
<reference evidence="17" key="4">
    <citation type="submission" date="2025-08" db="UniProtKB">
        <authorList>
            <consortium name="Ensembl"/>
        </authorList>
    </citation>
    <scope>IDENTIFICATION</scope>
</reference>
<dbReference type="AlphaFoldDB" id="A0A671FIA2"/>
<dbReference type="InterPro" id="IPR016054">
    <property type="entry name" value="LY6_UPA_recep-like"/>
</dbReference>
<keyword evidence="4" id="KW-1003">Cell membrane</keyword>
<dbReference type="GO" id="GO:0030425">
    <property type="term" value="C:dendrite"/>
    <property type="evidence" value="ECO:0007669"/>
    <property type="project" value="UniProtKB-SubCell"/>
</dbReference>
<dbReference type="GO" id="GO:0005783">
    <property type="term" value="C:endoplasmic reticulum"/>
    <property type="evidence" value="ECO:0007669"/>
    <property type="project" value="UniProtKB-SubCell"/>
</dbReference>
<dbReference type="SUPFAM" id="SSF57302">
    <property type="entry name" value="Snake toxin-like"/>
    <property type="match status" value="1"/>
</dbReference>
<dbReference type="Pfam" id="PF00087">
    <property type="entry name" value="Toxin_TOLIP"/>
    <property type="match status" value="1"/>
</dbReference>
<dbReference type="Proteomes" id="UP000472240">
    <property type="component" value="Chromosome 14"/>
</dbReference>
<dbReference type="SMART" id="SM00134">
    <property type="entry name" value="LU"/>
    <property type="match status" value="1"/>
</dbReference>
<sequence length="245" mass="25996">PRPPVGTACFSLFLQALVSLVAVSHPCPFLISSHDPLLQEIFPDAQAEWGGSSAPLLPGAPAQAPRGPFRTPPSCTPLCRAAVPPADQELRESRGLSDPLYALLQPQPELTQGAAAVHLPTSTLPSPPAMAPLLTLLLVALVGLPLAQALDCHVCSYNGENCFNPMRCPAMVTYCMTTRTYYTPIKMKVSKSCVPSCFETVYDGYSKHASTTVCCQYDLCNGAGLNAPGTLTLAPILLATFWGLL</sequence>
<feature type="domain" description="UPAR/Ly6" evidence="16">
    <location>
        <begin position="150"/>
        <end position="234"/>
    </location>
</feature>
<dbReference type="PANTHER" id="PTHR16983">
    <property type="entry name" value="UPAR/LY6 DOMAIN-CONTAINING PROTEIN"/>
    <property type="match status" value="1"/>
</dbReference>
<reference evidence="17 18" key="2">
    <citation type="journal article" date="2018" name="Annu Rev Anim Biosci">
        <title>Bat Biology, Genomes, and the Bat1K Project: To Generate Chromosome-Level Genomes for All Living Bat Species.</title>
        <authorList>
            <person name="Teeling E.C."/>
            <person name="Vernes S.C."/>
            <person name="Davalos L.M."/>
            <person name="Ray D.A."/>
            <person name="Gilbert M.T.P."/>
            <person name="Myers E."/>
        </authorList>
    </citation>
    <scope>NUCLEOTIDE SEQUENCE</scope>
</reference>
<accession>A0A671FIA2</accession>
<dbReference type="Ensembl" id="ENSRFET00010024137.1">
    <property type="protein sequence ID" value="ENSRFEP00010022183.1"/>
    <property type="gene ID" value="ENSRFEG00010014878.1"/>
</dbReference>
<feature type="signal peptide" evidence="15">
    <location>
        <begin position="1"/>
        <end position="26"/>
    </location>
</feature>
<evidence type="ECO:0000256" key="6">
    <source>
        <dbReference type="ARBA" id="ARBA00022729"/>
    </source>
</evidence>
<evidence type="ECO:0000256" key="2">
    <source>
        <dbReference type="ARBA" id="ARBA00004279"/>
    </source>
</evidence>
<feature type="chain" id="PRO_5025527268" description="Ly-6/neurotoxin-like protein 1" evidence="15">
    <location>
        <begin position="27"/>
        <end position="245"/>
    </location>
</feature>
<evidence type="ECO:0000256" key="1">
    <source>
        <dbReference type="ARBA" id="ARBA00004240"/>
    </source>
</evidence>
<dbReference type="GO" id="GO:0005886">
    <property type="term" value="C:plasma membrane"/>
    <property type="evidence" value="ECO:0007669"/>
    <property type="project" value="UniProtKB-SubCell"/>
</dbReference>
<keyword evidence="12" id="KW-0449">Lipoprotein</keyword>
<evidence type="ECO:0000313" key="18">
    <source>
        <dbReference type="Proteomes" id="UP000472240"/>
    </source>
</evidence>
<protein>
    <recommendedName>
        <fullName evidence="13">Ly-6/neurotoxin-like protein 1</fullName>
    </recommendedName>
</protein>
<evidence type="ECO:0000256" key="7">
    <source>
        <dbReference type="ARBA" id="ARBA00022824"/>
    </source>
</evidence>
<keyword evidence="5" id="KW-0336">GPI-anchor</keyword>
<keyword evidence="9" id="KW-1015">Disulfide bond</keyword>
<dbReference type="InParanoid" id="A0A671FIA2"/>
<evidence type="ECO:0000256" key="3">
    <source>
        <dbReference type="ARBA" id="ARBA00004609"/>
    </source>
</evidence>
<comment type="subcellular location">
    <subcellularLocation>
        <location evidence="3">Cell membrane</location>
        <topology evidence="3">Lipid-anchor</topology>
        <topology evidence="3">GPI-anchor</topology>
    </subcellularLocation>
    <subcellularLocation>
        <location evidence="2">Cell projection</location>
        <location evidence="2">Dendrite</location>
    </subcellularLocation>
    <subcellularLocation>
        <location evidence="1">Endoplasmic reticulum</location>
    </subcellularLocation>
</comment>
<evidence type="ECO:0000256" key="11">
    <source>
        <dbReference type="ARBA" id="ARBA00023273"/>
    </source>
</evidence>
<dbReference type="PANTHER" id="PTHR16983:SF27">
    <property type="entry name" value="LY-6_NEUROTOXIN-LIKE PROTEIN 1"/>
    <property type="match status" value="1"/>
</dbReference>
<reference evidence="17 18" key="1">
    <citation type="journal article" date="2015" name="Annu Rev Anim Biosci">
        <title>The Genome 10K Project: a way forward.</title>
        <authorList>
            <person name="Koepfli K.P."/>
            <person name="Paten B."/>
            <person name="O'Brien S.J."/>
            <person name="Koepfli K.P."/>
            <person name="Paten B."/>
            <person name="Antunes A."/>
            <person name="Belov K."/>
            <person name="Bustamante C."/>
            <person name="Castoe T.A."/>
            <person name="Clawson H."/>
            <person name="Crawford A.J."/>
            <person name="Diekhans M."/>
            <person name="Distel D."/>
            <person name="Durbin R."/>
            <person name="Earl D."/>
            <person name="Fujita M.K."/>
            <person name="Gamble T."/>
            <person name="Georges A."/>
            <person name="Gemmell N."/>
            <person name="Gilbert M.T."/>
            <person name="Graves J.M."/>
            <person name="Green R.E."/>
            <person name="Hickey G."/>
            <person name="Jarvis E.D."/>
            <person name="Johnson W."/>
            <person name="Komissarov A."/>
            <person name="Korf I."/>
            <person name="Kuhn R."/>
            <person name="Larkin D.M."/>
            <person name="Lewin H."/>
            <person name="Lopez J.V."/>
            <person name="Ma J."/>
            <person name="Marques-Bonet T."/>
            <person name="Miller W."/>
            <person name="Murphy R."/>
            <person name="Pevzner P."/>
            <person name="Shapiro B."/>
            <person name="Steiner C."/>
            <person name="Tamazian G."/>
            <person name="Venkatesh B."/>
            <person name="Wang J."/>
            <person name="Wayne R."/>
            <person name="Wiley E."/>
            <person name="Yang H."/>
            <person name="Zhang G."/>
            <person name="Haussler D."/>
            <person name="Ryder O."/>
            <person name="O'Brien S.J."/>
        </authorList>
    </citation>
    <scope>NUCLEOTIDE SEQUENCE</scope>
</reference>
<dbReference type="InterPro" id="IPR045860">
    <property type="entry name" value="Snake_toxin-like_sf"/>
</dbReference>
<evidence type="ECO:0000256" key="9">
    <source>
        <dbReference type="ARBA" id="ARBA00023157"/>
    </source>
</evidence>
<dbReference type="GeneTree" id="ENSGT00730000111571"/>
<name>A0A671FIA2_RHIFE</name>
<dbReference type="OMA" id="FRTPPSC"/>
<evidence type="ECO:0000256" key="15">
    <source>
        <dbReference type="SAM" id="SignalP"/>
    </source>
</evidence>
<keyword evidence="11" id="KW-0966">Cell projection</keyword>
<organism evidence="17 18">
    <name type="scientific">Rhinolophus ferrumequinum</name>
    <name type="common">Greater horseshoe bat</name>
    <dbReference type="NCBI Taxonomy" id="59479"/>
    <lineage>
        <taxon>Eukaryota</taxon>
        <taxon>Metazoa</taxon>
        <taxon>Chordata</taxon>
        <taxon>Craniata</taxon>
        <taxon>Vertebrata</taxon>
        <taxon>Euteleostomi</taxon>
        <taxon>Mammalia</taxon>
        <taxon>Eutheria</taxon>
        <taxon>Laurasiatheria</taxon>
        <taxon>Chiroptera</taxon>
        <taxon>Yinpterochiroptera</taxon>
        <taxon>Rhinolophoidea</taxon>
        <taxon>Rhinolophidae</taxon>
        <taxon>Rhinolophinae</taxon>
        <taxon>Rhinolophus</taxon>
    </lineage>
</organism>
<keyword evidence="8" id="KW-0472">Membrane</keyword>
<evidence type="ECO:0000256" key="5">
    <source>
        <dbReference type="ARBA" id="ARBA00022622"/>
    </source>
</evidence>
<proteinExistence type="predicted"/>
<evidence type="ECO:0000256" key="12">
    <source>
        <dbReference type="ARBA" id="ARBA00023288"/>
    </source>
</evidence>
<evidence type="ECO:0000256" key="13">
    <source>
        <dbReference type="ARBA" id="ARBA00039344"/>
    </source>
</evidence>
<evidence type="ECO:0000256" key="8">
    <source>
        <dbReference type="ARBA" id="ARBA00023136"/>
    </source>
</evidence>
<evidence type="ECO:0000313" key="17">
    <source>
        <dbReference type="Ensembl" id="ENSRFEP00010022183.1"/>
    </source>
</evidence>
<dbReference type="GO" id="GO:0098552">
    <property type="term" value="C:side of membrane"/>
    <property type="evidence" value="ECO:0007669"/>
    <property type="project" value="UniProtKB-KW"/>
</dbReference>
<dbReference type="InterPro" id="IPR035076">
    <property type="entry name" value="Toxin/TOLIP"/>
</dbReference>
<keyword evidence="18" id="KW-1185">Reference proteome</keyword>
<keyword evidence="6 15" id="KW-0732">Signal</keyword>
<comment type="subunit">
    <text evidence="14">Interacts with nAChRs containing alpha-4:beta-2 (CHRNA4:CHRNB2) and alpha-7 (CHRNA7) subunits. Interacts with CHRNA4 probably in the endoplasmic reticulum prior to nAChR pentameric assembly. Interacts with KCNA2/Potassium voltage-gated channel subfamily A member 2.</text>
</comment>